<evidence type="ECO:0000313" key="3">
    <source>
        <dbReference type="Proteomes" id="UP001597058"/>
    </source>
</evidence>
<name>A0ABW3XT31_9ACTN</name>
<dbReference type="Proteomes" id="UP001597058">
    <property type="component" value="Unassembled WGS sequence"/>
</dbReference>
<keyword evidence="1" id="KW-1133">Transmembrane helix</keyword>
<protein>
    <submittedName>
        <fullName evidence="2">Uncharacterized protein</fullName>
    </submittedName>
</protein>
<organism evidence="2 3">
    <name type="scientific">Streptomyces kaempferi</name>
    <dbReference type="NCBI Taxonomy" id="333725"/>
    <lineage>
        <taxon>Bacteria</taxon>
        <taxon>Bacillati</taxon>
        <taxon>Actinomycetota</taxon>
        <taxon>Actinomycetes</taxon>
        <taxon>Kitasatosporales</taxon>
        <taxon>Streptomycetaceae</taxon>
        <taxon>Streptomyces</taxon>
    </lineage>
</organism>
<evidence type="ECO:0000256" key="1">
    <source>
        <dbReference type="SAM" id="Phobius"/>
    </source>
</evidence>
<proteinExistence type="predicted"/>
<evidence type="ECO:0000313" key="2">
    <source>
        <dbReference type="EMBL" id="MFD1312674.1"/>
    </source>
</evidence>
<keyword evidence="3" id="KW-1185">Reference proteome</keyword>
<gene>
    <name evidence="2" type="ORF">ACFQ5X_43785</name>
</gene>
<feature type="transmembrane region" description="Helical" evidence="1">
    <location>
        <begin position="35"/>
        <end position="58"/>
    </location>
</feature>
<dbReference type="RefSeq" id="WP_381330857.1">
    <property type="nucleotide sequence ID" value="NZ_JBHTMM010000132.1"/>
</dbReference>
<keyword evidence="1" id="KW-0472">Membrane</keyword>
<dbReference type="EMBL" id="JBHTMM010000132">
    <property type="protein sequence ID" value="MFD1312674.1"/>
    <property type="molecule type" value="Genomic_DNA"/>
</dbReference>
<keyword evidence="1" id="KW-0812">Transmembrane</keyword>
<reference evidence="3" key="1">
    <citation type="journal article" date="2019" name="Int. J. Syst. Evol. Microbiol.">
        <title>The Global Catalogue of Microorganisms (GCM) 10K type strain sequencing project: providing services to taxonomists for standard genome sequencing and annotation.</title>
        <authorList>
            <consortium name="The Broad Institute Genomics Platform"/>
            <consortium name="The Broad Institute Genome Sequencing Center for Infectious Disease"/>
            <person name="Wu L."/>
            <person name="Ma J."/>
        </authorList>
    </citation>
    <scope>NUCLEOTIDE SEQUENCE [LARGE SCALE GENOMIC DNA]</scope>
    <source>
        <strain evidence="3">CGMCC 4.7020</strain>
    </source>
</reference>
<accession>A0ABW3XT31</accession>
<comment type="caution">
    <text evidence="2">The sequence shown here is derived from an EMBL/GenBank/DDBJ whole genome shotgun (WGS) entry which is preliminary data.</text>
</comment>
<sequence>MKVPFPPDALLYAAGGLLGVCVAALGAGAGFLLDAWWGVGAGLIVGVGVFLLIMRTAFLLCSLQMRETLCSLTKGDAQRGKRPRSWSCTRSPFMRRRCSRCGLGGVSPVERDFRRFVAYRLVAREE</sequence>
<feature type="transmembrane region" description="Helical" evidence="1">
    <location>
        <begin position="9"/>
        <end position="29"/>
    </location>
</feature>
<feature type="non-terminal residue" evidence="2">
    <location>
        <position position="126"/>
    </location>
</feature>